<dbReference type="InterPro" id="IPR029058">
    <property type="entry name" value="AB_hydrolase_fold"/>
</dbReference>
<dbReference type="Proteomes" id="UP001161017">
    <property type="component" value="Unassembled WGS sequence"/>
</dbReference>
<dbReference type="GO" id="GO:0046464">
    <property type="term" value="P:acylglycerol catabolic process"/>
    <property type="evidence" value="ECO:0007669"/>
    <property type="project" value="TreeGrafter"/>
</dbReference>
<feature type="compositionally biased region" description="Polar residues" evidence="1">
    <location>
        <begin position="332"/>
        <end position="354"/>
    </location>
</feature>
<dbReference type="Gene3D" id="3.40.50.1820">
    <property type="entry name" value="alpha/beta hydrolase"/>
    <property type="match status" value="1"/>
</dbReference>
<dbReference type="InterPro" id="IPR050266">
    <property type="entry name" value="AB_hydrolase_sf"/>
</dbReference>
<accession>A0AA43QQY3</accession>
<feature type="region of interest" description="Disordered" evidence="1">
    <location>
        <begin position="324"/>
        <end position="354"/>
    </location>
</feature>
<dbReference type="PANTHER" id="PTHR43798">
    <property type="entry name" value="MONOACYLGLYCEROL LIPASE"/>
    <property type="match status" value="1"/>
</dbReference>
<keyword evidence="2" id="KW-0812">Transmembrane</keyword>
<dbReference type="EMBL" id="JAPUFD010000011">
    <property type="protein sequence ID" value="MDI1490089.1"/>
    <property type="molecule type" value="Genomic_DNA"/>
</dbReference>
<reference evidence="4" key="1">
    <citation type="journal article" date="2023" name="Genome Biol. Evol.">
        <title>First Whole Genome Sequence and Flow Cytometry Genome Size Data for the Lichen-Forming Fungus Ramalina farinacea (Ascomycota).</title>
        <authorList>
            <person name="Llewellyn T."/>
            <person name="Mian S."/>
            <person name="Hill R."/>
            <person name="Leitch I.J."/>
            <person name="Gaya E."/>
        </authorList>
    </citation>
    <scope>NUCLEOTIDE SEQUENCE</scope>
    <source>
        <strain evidence="4">LIQ254RAFAR</strain>
    </source>
</reference>
<dbReference type="Gene3D" id="3.90.190.10">
    <property type="entry name" value="Protein tyrosine phosphatase superfamily"/>
    <property type="match status" value="1"/>
</dbReference>
<dbReference type="InterPro" id="IPR029021">
    <property type="entry name" value="Prot-tyrosine_phosphatase-like"/>
</dbReference>
<feature type="transmembrane region" description="Helical" evidence="2">
    <location>
        <begin position="20"/>
        <end position="37"/>
    </location>
</feature>
<evidence type="ECO:0000259" key="3">
    <source>
        <dbReference type="PROSITE" id="PS50056"/>
    </source>
</evidence>
<dbReference type="PANTHER" id="PTHR43798:SF5">
    <property type="entry name" value="MONOACYLGLYCEROL LIPASE ABHD6"/>
    <property type="match status" value="1"/>
</dbReference>
<evidence type="ECO:0000256" key="2">
    <source>
        <dbReference type="SAM" id="Phobius"/>
    </source>
</evidence>
<gene>
    <name evidence="4" type="ORF">OHK93_001289</name>
</gene>
<organism evidence="4 5">
    <name type="scientific">Ramalina farinacea</name>
    <dbReference type="NCBI Taxonomy" id="258253"/>
    <lineage>
        <taxon>Eukaryota</taxon>
        <taxon>Fungi</taxon>
        <taxon>Dikarya</taxon>
        <taxon>Ascomycota</taxon>
        <taxon>Pezizomycotina</taxon>
        <taxon>Lecanoromycetes</taxon>
        <taxon>OSLEUM clade</taxon>
        <taxon>Lecanoromycetidae</taxon>
        <taxon>Lecanorales</taxon>
        <taxon>Lecanorineae</taxon>
        <taxon>Ramalinaceae</taxon>
        <taxon>Ramalina</taxon>
    </lineage>
</organism>
<dbReference type="AlphaFoldDB" id="A0AA43QQY3"/>
<dbReference type="Pfam" id="PF00561">
    <property type="entry name" value="Abhydrolase_1"/>
    <property type="match status" value="1"/>
</dbReference>
<sequence>MIVTAFGQGWRLSWCLPGPIVTAVVALAIPFLLVAYLQKTRGKNAHDTDPSLLKQYSSFETYTTSHATYRSVRTFCRPHAQAQKLPLTPKPLPLLVFLHGLGGSLAQFHPLLGSLVDVAPCLGIDLPGCGRSAFTTSNWAAYTQVALAALVRNVIDKHLGPDQGFVLIGHSLGCSLAARVAATYIGDRDSEVLGLIGICPLAEPIHGRLASIFKLLLSIPTPIFDLWRAWDRRKGPYSPGIAKFVGQDADIEVKMLQETFNAQSQTPVFRRMAWGSLSHGKNRTGAAGLETWAKLGLPMFLIGGAADAITKVDHIDKIAAALGREPEPPEPASTQQASSEHNPQPSKPTTDITMLPASSTHHYYHPQPANISAPLHDPYTIRLPLLKTTILPPPASHALLCDPSTSPLLSGLIHTFLSSHIDTRLSLSWQHHYLTTLAPWSLKNLARWRSTPPISAPIANIFRAMKTPREIDAAHNPTIFTVLYGDNRPHKKEGEIRAVLDISSEAVISPCYDPRGLERGGVAYYRYPTASSKKIPPSRSSVAGFVNLVNQLRATYRINGEKGLLGVHGQYGYDRAGFMICAYLIEQEGFGVREAVELFAQKRPPGIRHERFLEELWGRYGVSLMEGGG</sequence>
<keyword evidence="5" id="KW-1185">Reference proteome</keyword>
<dbReference type="PROSITE" id="PS50056">
    <property type="entry name" value="TYR_PHOSPHATASE_2"/>
    <property type="match status" value="1"/>
</dbReference>
<feature type="domain" description="Tyrosine specific protein phosphatases" evidence="3">
    <location>
        <begin position="543"/>
        <end position="614"/>
    </location>
</feature>
<dbReference type="InterPro" id="IPR000073">
    <property type="entry name" value="AB_hydrolase_1"/>
</dbReference>
<keyword evidence="2" id="KW-0472">Membrane</keyword>
<evidence type="ECO:0000313" key="5">
    <source>
        <dbReference type="Proteomes" id="UP001161017"/>
    </source>
</evidence>
<evidence type="ECO:0000313" key="4">
    <source>
        <dbReference type="EMBL" id="MDI1490089.1"/>
    </source>
</evidence>
<evidence type="ECO:0000256" key="1">
    <source>
        <dbReference type="SAM" id="MobiDB-lite"/>
    </source>
</evidence>
<dbReference type="SUPFAM" id="SSF52799">
    <property type="entry name" value="(Phosphotyrosine protein) phosphatases II"/>
    <property type="match status" value="1"/>
</dbReference>
<dbReference type="GO" id="GO:0047372">
    <property type="term" value="F:monoacylglycerol lipase activity"/>
    <property type="evidence" value="ECO:0007669"/>
    <property type="project" value="TreeGrafter"/>
</dbReference>
<comment type="caution">
    <text evidence="4">The sequence shown here is derived from an EMBL/GenBank/DDBJ whole genome shotgun (WGS) entry which is preliminary data.</text>
</comment>
<name>A0AA43QQY3_9LECA</name>
<dbReference type="SUPFAM" id="SSF53474">
    <property type="entry name" value="alpha/beta-Hydrolases"/>
    <property type="match status" value="1"/>
</dbReference>
<dbReference type="GO" id="GO:0016020">
    <property type="term" value="C:membrane"/>
    <property type="evidence" value="ECO:0007669"/>
    <property type="project" value="TreeGrafter"/>
</dbReference>
<proteinExistence type="predicted"/>
<keyword evidence="2" id="KW-1133">Transmembrane helix</keyword>
<dbReference type="InterPro" id="IPR000387">
    <property type="entry name" value="Tyr_Pase_dom"/>
</dbReference>
<protein>
    <recommendedName>
        <fullName evidence="3">Tyrosine specific protein phosphatases domain-containing protein</fullName>
    </recommendedName>
</protein>